<dbReference type="AlphaFoldDB" id="A0A6F8TZE9"/>
<dbReference type="InterPro" id="IPR010982">
    <property type="entry name" value="Lambda_DNA-bd_dom_sf"/>
</dbReference>
<dbReference type="RefSeq" id="WP_172419975.1">
    <property type="nucleotide sequence ID" value="NZ_AP022843.1"/>
</dbReference>
<sequence>MIEKAIDHFGGSRSALCKAIGMSPQFLSQVCTGKRPLPPRYAVLIEKKTSGKVKAAELLPDVFSPSDEKQSSANAALIASVPQP</sequence>
<evidence type="ECO:0000256" key="1">
    <source>
        <dbReference type="SAM" id="MobiDB-lite"/>
    </source>
</evidence>
<feature type="region of interest" description="Disordered" evidence="1">
    <location>
        <begin position="64"/>
        <end position="84"/>
    </location>
</feature>
<dbReference type="Proteomes" id="UP000502259">
    <property type="component" value="Chromosome"/>
</dbReference>
<dbReference type="CDD" id="cd00093">
    <property type="entry name" value="HTH_XRE"/>
    <property type="match status" value="1"/>
</dbReference>
<keyword evidence="3" id="KW-1185">Reference proteome</keyword>
<dbReference type="Gene3D" id="1.10.260.40">
    <property type="entry name" value="lambda repressor-like DNA-binding domains"/>
    <property type="match status" value="1"/>
</dbReference>
<protein>
    <recommendedName>
        <fullName evidence="4">Transcriptional regulator</fullName>
    </recommendedName>
</protein>
<reference evidence="2 3" key="1">
    <citation type="submission" date="2020-03" db="EMBL/GenBank/DDBJ databases">
        <title>Complete Genome Sequence of Halomonas hydrothermalis Strain Slthf2, Halophilic Bacterium Isolated from Deep-Sea Hydrothermal-Vent Environments.</title>
        <authorList>
            <person name="Takeyama N."/>
            <person name="Huang M."/>
            <person name="Sato K."/>
            <person name="Galipon J."/>
            <person name="Arakawa K."/>
        </authorList>
    </citation>
    <scope>NUCLEOTIDE SEQUENCE [LARGE SCALE GENOMIC DNA]</scope>
    <source>
        <strain evidence="2 3">Slthf2</strain>
    </source>
</reference>
<organism evidence="2 3">
    <name type="scientific">Halomonas hydrothermalis</name>
    <dbReference type="NCBI Taxonomy" id="115561"/>
    <lineage>
        <taxon>Bacteria</taxon>
        <taxon>Pseudomonadati</taxon>
        <taxon>Pseudomonadota</taxon>
        <taxon>Gammaproteobacteria</taxon>
        <taxon>Oceanospirillales</taxon>
        <taxon>Halomonadaceae</taxon>
        <taxon>Halomonas</taxon>
    </lineage>
</organism>
<evidence type="ECO:0000313" key="3">
    <source>
        <dbReference type="Proteomes" id="UP000502259"/>
    </source>
</evidence>
<dbReference type="GO" id="GO:0003677">
    <property type="term" value="F:DNA binding"/>
    <property type="evidence" value="ECO:0007669"/>
    <property type="project" value="InterPro"/>
</dbReference>
<evidence type="ECO:0000313" key="2">
    <source>
        <dbReference type="EMBL" id="BCB06767.1"/>
    </source>
</evidence>
<evidence type="ECO:0008006" key="4">
    <source>
        <dbReference type="Google" id="ProtNLM"/>
    </source>
</evidence>
<dbReference type="EMBL" id="AP022843">
    <property type="protein sequence ID" value="BCB06767.1"/>
    <property type="molecule type" value="Genomic_DNA"/>
</dbReference>
<dbReference type="InterPro" id="IPR001387">
    <property type="entry name" value="Cro/C1-type_HTH"/>
</dbReference>
<dbReference type="SUPFAM" id="SSF47413">
    <property type="entry name" value="lambda repressor-like DNA-binding domains"/>
    <property type="match status" value="1"/>
</dbReference>
<dbReference type="Pfam" id="PF15943">
    <property type="entry name" value="YdaS_toxin"/>
    <property type="match status" value="1"/>
</dbReference>
<accession>A0A6F8TZE9</accession>
<dbReference type="InterPro" id="IPR031856">
    <property type="entry name" value="YdaS_toxin-like"/>
</dbReference>
<gene>
    <name evidence="2" type="ORF">HHSLTHF2_06570</name>
</gene>
<proteinExistence type="predicted"/>
<name>A0A6F8TZE9_9GAMM</name>